<evidence type="ECO:0000313" key="3">
    <source>
        <dbReference type="EMBL" id="XBH07581.1"/>
    </source>
</evidence>
<evidence type="ECO:0000256" key="2">
    <source>
        <dbReference type="RuleBase" id="RU000363"/>
    </source>
</evidence>
<keyword evidence="1 3" id="KW-0560">Oxidoreductase</keyword>
<dbReference type="PANTHER" id="PTHR43157">
    <property type="entry name" value="PHOSPHATIDYLINOSITOL-GLYCAN BIOSYNTHESIS CLASS F PROTEIN-RELATED"/>
    <property type="match status" value="1"/>
</dbReference>
<dbReference type="InterPro" id="IPR002347">
    <property type="entry name" value="SDR_fam"/>
</dbReference>
<dbReference type="RefSeq" id="WP_406700420.1">
    <property type="nucleotide sequence ID" value="NZ_CP155447.1"/>
</dbReference>
<dbReference type="Pfam" id="PF00106">
    <property type="entry name" value="adh_short"/>
    <property type="match status" value="1"/>
</dbReference>
<dbReference type="Gene3D" id="3.40.50.720">
    <property type="entry name" value="NAD(P)-binding Rossmann-like Domain"/>
    <property type="match status" value="1"/>
</dbReference>
<dbReference type="GO" id="GO:0016491">
    <property type="term" value="F:oxidoreductase activity"/>
    <property type="evidence" value="ECO:0007669"/>
    <property type="project" value="UniProtKB-KW"/>
</dbReference>
<dbReference type="InterPro" id="IPR036291">
    <property type="entry name" value="NAD(P)-bd_dom_sf"/>
</dbReference>
<protein>
    <submittedName>
        <fullName evidence="3">SDR family oxidoreductase</fullName>
        <ecNumber evidence="3">1.-.-.-</ecNumber>
    </submittedName>
</protein>
<dbReference type="PANTHER" id="PTHR43157:SF31">
    <property type="entry name" value="PHOSPHATIDYLINOSITOL-GLYCAN BIOSYNTHESIS CLASS F PROTEIN"/>
    <property type="match status" value="1"/>
</dbReference>
<dbReference type="EMBL" id="CP155447">
    <property type="protein sequence ID" value="XBH07581.1"/>
    <property type="molecule type" value="Genomic_DNA"/>
</dbReference>
<dbReference type="SUPFAM" id="SSF51735">
    <property type="entry name" value="NAD(P)-binding Rossmann-fold domains"/>
    <property type="match status" value="1"/>
</dbReference>
<dbReference type="AlphaFoldDB" id="A0AAU7CQS5"/>
<accession>A0AAU7CQS5</accession>
<dbReference type="EC" id="1.-.-.-" evidence="3"/>
<reference evidence="3" key="1">
    <citation type="submission" date="2024-05" db="EMBL/GenBank/DDBJ databases">
        <title>Planctomycetes of the genus Singulisphaera possess chitinolytic capabilities.</title>
        <authorList>
            <person name="Ivanova A."/>
        </authorList>
    </citation>
    <scope>NUCLEOTIDE SEQUENCE</scope>
    <source>
        <strain evidence="3">Ch08T</strain>
    </source>
</reference>
<dbReference type="CDD" id="cd05327">
    <property type="entry name" value="retinol-DH_like_SDR_c_like"/>
    <property type="match status" value="1"/>
</dbReference>
<proteinExistence type="inferred from homology"/>
<dbReference type="PRINTS" id="PR00081">
    <property type="entry name" value="GDHRDH"/>
</dbReference>
<name>A0AAU7CQS5_9BACT</name>
<evidence type="ECO:0000256" key="1">
    <source>
        <dbReference type="ARBA" id="ARBA00023002"/>
    </source>
</evidence>
<organism evidence="3">
    <name type="scientific">Singulisphaera sp. Ch08</name>
    <dbReference type="NCBI Taxonomy" id="3120278"/>
    <lineage>
        <taxon>Bacteria</taxon>
        <taxon>Pseudomonadati</taxon>
        <taxon>Planctomycetota</taxon>
        <taxon>Planctomycetia</taxon>
        <taxon>Isosphaerales</taxon>
        <taxon>Isosphaeraceae</taxon>
        <taxon>Singulisphaera</taxon>
    </lineage>
</organism>
<gene>
    <name evidence="3" type="ORF">V5E97_16560</name>
</gene>
<sequence>MIGPNRSMAGKVCLVTGATSGIGEITAKALAERGATVTIVGRSQERCAATLDRIRQAIPDADVDFLLADLSSQESIRNLASRFRERKSRLDLLINNAGAIFFERRESVDGIELTLALNHLAYFQLTNLLLDMLQSSAPSRIVNVASDAHRSARMIQFDDLEGRKRYSGFRAYAQSKLANLLFTFELARKLEGTQVTANALHPGLVATNIFAGNGIPGWFLRRGAALFAISPEKGAETSIYLGSSAEVSEVSGRYFYRQQPTRSSLASRDEEQARRLWDRSAELTGLPTL</sequence>
<dbReference type="PRINTS" id="PR00080">
    <property type="entry name" value="SDRFAMILY"/>
</dbReference>
<comment type="similarity">
    <text evidence="2">Belongs to the short-chain dehydrogenases/reductases (SDR) family.</text>
</comment>